<dbReference type="EMBL" id="JBHTCC010000001">
    <property type="protein sequence ID" value="MFC7297546.1"/>
    <property type="molecule type" value="Genomic_DNA"/>
</dbReference>
<keyword evidence="3" id="KW-1185">Reference proteome</keyword>
<evidence type="ECO:0000313" key="3">
    <source>
        <dbReference type="Proteomes" id="UP001596379"/>
    </source>
</evidence>
<feature type="transmembrane region" description="Helical" evidence="1">
    <location>
        <begin position="123"/>
        <end position="143"/>
    </location>
</feature>
<accession>A0ABW2J216</accession>
<dbReference type="Proteomes" id="UP001596379">
    <property type="component" value="Unassembled WGS sequence"/>
</dbReference>
<comment type="caution">
    <text evidence="2">The sequence shown here is derived from an EMBL/GenBank/DDBJ whole genome shotgun (WGS) entry which is preliminary data.</text>
</comment>
<organism evidence="2 3">
    <name type="scientific">Herminiimonas aquatilis</name>
    <dbReference type="NCBI Taxonomy" id="345342"/>
    <lineage>
        <taxon>Bacteria</taxon>
        <taxon>Pseudomonadati</taxon>
        <taxon>Pseudomonadota</taxon>
        <taxon>Betaproteobacteria</taxon>
        <taxon>Burkholderiales</taxon>
        <taxon>Oxalobacteraceae</taxon>
        <taxon>Herminiimonas</taxon>
    </lineage>
</organism>
<dbReference type="InterPro" id="IPR018706">
    <property type="entry name" value="DUF2214_membrane"/>
</dbReference>
<dbReference type="Pfam" id="PF09980">
    <property type="entry name" value="DUF2214"/>
    <property type="match status" value="1"/>
</dbReference>
<feature type="transmembrane region" description="Helical" evidence="1">
    <location>
        <begin position="39"/>
        <end position="61"/>
    </location>
</feature>
<feature type="transmembrane region" description="Helical" evidence="1">
    <location>
        <begin position="81"/>
        <end position="102"/>
    </location>
</feature>
<protein>
    <submittedName>
        <fullName evidence="2">DUF2214 family protein</fullName>
    </submittedName>
</protein>
<keyword evidence="1" id="KW-0812">Transmembrane</keyword>
<evidence type="ECO:0000313" key="2">
    <source>
        <dbReference type="EMBL" id="MFC7297546.1"/>
    </source>
</evidence>
<name>A0ABW2J216_9BURK</name>
<dbReference type="RefSeq" id="WP_382232689.1">
    <property type="nucleotide sequence ID" value="NZ_JBHTCC010000001.1"/>
</dbReference>
<reference evidence="3" key="1">
    <citation type="journal article" date="2019" name="Int. J. Syst. Evol. Microbiol.">
        <title>The Global Catalogue of Microorganisms (GCM) 10K type strain sequencing project: providing services to taxonomists for standard genome sequencing and annotation.</title>
        <authorList>
            <consortium name="The Broad Institute Genomics Platform"/>
            <consortium name="The Broad Institute Genome Sequencing Center for Infectious Disease"/>
            <person name="Wu L."/>
            <person name="Ma J."/>
        </authorList>
    </citation>
    <scope>NUCLEOTIDE SEQUENCE [LARGE SCALE GENOMIC DNA]</scope>
    <source>
        <strain evidence="3">CCUG 36956</strain>
    </source>
</reference>
<gene>
    <name evidence="2" type="ORF">ACFQO0_03740</name>
</gene>
<keyword evidence="1" id="KW-0472">Membrane</keyword>
<evidence type="ECO:0000256" key="1">
    <source>
        <dbReference type="SAM" id="Phobius"/>
    </source>
</evidence>
<proteinExistence type="predicted"/>
<feature type="transmembrane region" description="Helical" evidence="1">
    <location>
        <begin position="6"/>
        <end position="27"/>
    </location>
</feature>
<keyword evidence="1" id="KW-1133">Transmembrane helix</keyword>
<sequence>MDVFIALLHHLAFVAIMLILSAEMLTLKQPLTLASARKIQIYDAIYGVSAILILIIGGLRVMYFEKGADYYLHSAPFIAKMILFVIVGVISIHPTVTFIKWGRSLKQGMVPEVSDAQKRKIRLIIHVELTLLALMILCAAMMAKGIGYMGS</sequence>